<dbReference type="InterPro" id="IPR013216">
    <property type="entry name" value="Methyltransf_11"/>
</dbReference>
<dbReference type="CDD" id="cd02440">
    <property type="entry name" value="AdoMet_MTases"/>
    <property type="match status" value="1"/>
</dbReference>
<gene>
    <name evidence="2" type="ORF">MBM_00398</name>
</gene>
<keyword evidence="3" id="KW-1185">Reference proteome</keyword>
<dbReference type="AlphaFoldDB" id="K1WUD7"/>
<dbReference type="SUPFAM" id="SSF53335">
    <property type="entry name" value="S-adenosyl-L-methionine-dependent methyltransferases"/>
    <property type="match status" value="1"/>
</dbReference>
<dbReference type="KEGG" id="mbe:MBM_00398"/>
<evidence type="ECO:0000313" key="2">
    <source>
        <dbReference type="EMBL" id="EKD21285.1"/>
    </source>
</evidence>
<organism evidence="2 3">
    <name type="scientific">Marssonina brunnea f. sp. multigermtubi (strain MB_m1)</name>
    <name type="common">Marssonina leaf spot fungus</name>
    <dbReference type="NCBI Taxonomy" id="1072389"/>
    <lineage>
        <taxon>Eukaryota</taxon>
        <taxon>Fungi</taxon>
        <taxon>Dikarya</taxon>
        <taxon>Ascomycota</taxon>
        <taxon>Pezizomycotina</taxon>
        <taxon>Leotiomycetes</taxon>
        <taxon>Helotiales</taxon>
        <taxon>Drepanopezizaceae</taxon>
        <taxon>Drepanopeziza</taxon>
    </lineage>
</organism>
<proteinExistence type="predicted"/>
<dbReference type="InterPro" id="IPR029063">
    <property type="entry name" value="SAM-dependent_MTases_sf"/>
</dbReference>
<reference evidence="2 3" key="1">
    <citation type="journal article" date="2012" name="BMC Genomics">
        <title>Sequencing the genome of Marssonina brunnea reveals fungus-poplar co-evolution.</title>
        <authorList>
            <person name="Zhu S."/>
            <person name="Cao Y.-Z."/>
            <person name="Jiang C."/>
            <person name="Tan B.-Y."/>
            <person name="Wang Z."/>
            <person name="Feng S."/>
            <person name="Zhang L."/>
            <person name="Su X.-H."/>
            <person name="Brejova B."/>
            <person name="Vinar T."/>
            <person name="Xu M."/>
            <person name="Wang M.-X."/>
            <person name="Zhang S.-G."/>
            <person name="Huang M.-R."/>
            <person name="Wu R."/>
            <person name="Zhou Y."/>
        </authorList>
    </citation>
    <scope>NUCLEOTIDE SEQUENCE [LARGE SCALE GENOMIC DNA]</scope>
    <source>
        <strain evidence="2 3">MB_m1</strain>
    </source>
</reference>
<evidence type="ECO:0000313" key="3">
    <source>
        <dbReference type="Proteomes" id="UP000006753"/>
    </source>
</evidence>
<protein>
    <recommendedName>
        <fullName evidence="1">Methyltransferase type 11 domain-containing protein</fullName>
    </recommendedName>
</protein>
<evidence type="ECO:0000259" key="1">
    <source>
        <dbReference type="Pfam" id="PF08241"/>
    </source>
</evidence>
<feature type="domain" description="Methyltransferase type 11" evidence="1">
    <location>
        <begin position="74"/>
        <end position="161"/>
    </location>
</feature>
<name>K1WUD7_MARBU</name>
<dbReference type="Proteomes" id="UP000006753">
    <property type="component" value="Unassembled WGS sequence"/>
</dbReference>
<dbReference type="GO" id="GO:0008757">
    <property type="term" value="F:S-adenosylmethionine-dependent methyltransferase activity"/>
    <property type="evidence" value="ECO:0007669"/>
    <property type="project" value="InterPro"/>
</dbReference>
<sequence>MNPDLRSAWFSSHYEEVTGHSTRKIALEMLRMSDRPITRSSFILDNACGPGILASVVPCLSSNKRRYICVTSVIKEQHPYAEIVATDESPYMIQSLEARKFANGWTDVETSITDVHSLYGFKDNTFSHVFTSLALSPVAEQANIAIKEVLRVLKPGGVAFFSTWGDYRVQAAFYDASLIVRPTEEPNVSFSLLTEWTQEAWLTTQLEIGGFEKDSIIVNYCTTSWAAPTANKLIDNMMIYKREQQPAFFAGYSKEEANKFNYW</sequence>
<dbReference type="Gene3D" id="3.40.50.150">
    <property type="entry name" value="Vaccinia Virus protein VP39"/>
    <property type="match status" value="1"/>
</dbReference>
<dbReference type="OMA" id="QLAWSYL"/>
<dbReference type="HOGENOM" id="CLU_065416_2_1_1"/>
<accession>K1WUD7</accession>
<dbReference type="OrthoDB" id="2013972at2759"/>
<dbReference type="EMBL" id="JH921428">
    <property type="protein sequence ID" value="EKD21285.1"/>
    <property type="molecule type" value="Genomic_DNA"/>
</dbReference>
<dbReference type="Pfam" id="PF08241">
    <property type="entry name" value="Methyltransf_11"/>
    <property type="match status" value="1"/>
</dbReference>
<dbReference type="InParanoid" id="K1WUD7"/>